<proteinExistence type="predicted"/>
<dbReference type="RefSeq" id="WP_040751800.1">
    <property type="nucleotide sequence ID" value="NZ_JACHIT010000002.1"/>
</dbReference>
<organism evidence="1 2">
    <name type="scientific">Nocardia transvalensis</name>
    <dbReference type="NCBI Taxonomy" id="37333"/>
    <lineage>
        <taxon>Bacteria</taxon>
        <taxon>Bacillati</taxon>
        <taxon>Actinomycetota</taxon>
        <taxon>Actinomycetes</taxon>
        <taxon>Mycobacteriales</taxon>
        <taxon>Nocardiaceae</taxon>
        <taxon>Nocardia</taxon>
    </lineage>
</organism>
<accession>A0A7W9PIR6</accession>
<comment type="caution">
    <text evidence="1">The sequence shown here is derived from an EMBL/GenBank/DDBJ whole genome shotgun (WGS) entry which is preliminary data.</text>
</comment>
<dbReference type="Proteomes" id="UP000540412">
    <property type="component" value="Unassembled WGS sequence"/>
</dbReference>
<sequence>MKEQDVIADDGTWQRMADKVEEITAMFAVSALGIGKPYKDRCLARKDDIGQRRLACEWRQRPVDELHAEIQSQLEQANDHLRMLARALAVPRIIFSPFSLARGVMLASAQAFYLCDPGVSLVDRVGRLLNFHYKANRFLRTMVDDGPGTLAPAERSQLAQVIDELVRSTQHLGLTIKYPKDDTSKEPAYLGDKFPDDIDLVGALLGQDGELEYGQFAFRLFSAGVHAQPHLLTILSTHTTGAGREGMIAAQRGVAGEVLTGIAASAAAGYVTACERAMSYFGVESSTPRMDSAMAILVDLSAPARTTASRSTS</sequence>
<protein>
    <submittedName>
        <fullName evidence="1">Uncharacterized protein</fullName>
    </submittedName>
</protein>
<dbReference type="AlphaFoldDB" id="A0A7W9PIR6"/>
<reference evidence="1 2" key="1">
    <citation type="submission" date="2020-08" db="EMBL/GenBank/DDBJ databases">
        <title>Sequencing the genomes of 1000 actinobacteria strains.</title>
        <authorList>
            <person name="Klenk H.-P."/>
        </authorList>
    </citation>
    <scope>NUCLEOTIDE SEQUENCE [LARGE SCALE GENOMIC DNA]</scope>
    <source>
        <strain evidence="1 2">DSM 43582</strain>
    </source>
</reference>
<dbReference type="EMBL" id="JACHIT010000002">
    <property type="protein sequence ID" value="MBB5916827.1"/>
    <property type="molecule type" value="Genomic_DNA"/>
</dbReference>
<name>A0A7W9PIR6_9NOCA</name>
<keyword evidence="2" id="KW-1185">Reference proteome</keyword>
<evidence type="ECO:0000313" key="2">
    <source>
        <dbReference type="Proteomes" id="UP000540412"/>
    </source>
</evidence>
<evidence type="ECO:0000313" key="1">
    <source>
        <dbReference type="EMBL" id="MBB5916827.1"/>
    </source>
</evidence>
<gene>
    <name evidence="1" type="ORF">BJY24_005739</name>
</gene>